<feature type="transmembrane region" description="Helical" evidence="6">
    <location>
        <begin position="144"/>
        <end position="162"/>
    </location>
</feature>
<dbReference type="Pfam" id="PF01027">
    <property type="entry name" value="Bax1-I"/>
    <property type="match status" value="1"/>
</dbReference>
<organism evidence="7 8">
    <name type="scientific">Providencia heimbachae ATCC 35613</name>
    <dbReference type="NCBI Taxonomy" id="1354272"/>
    <lineage>
        <taxon>Bacteria</taxon>
        <taxon>Pseudomonadati</taxon>
        <taxon>Pseudomonadota</taxon>
        <taxon>Gammaproteobacteria</taxon>
        <taxon>Enterobacterales</taxon>
        <taxon>Morganellaceae</taxon>
        <taxon>Providencia</taxon>
    </lineage>
</organism>
<dbReference type="PATRIC" id="fig|1354272.4.peg.1113"/>
<dbReference type="AlphaFoldDB" id="A0A1B7JZS0"/>
<dbReference type="PANTHER" id="PTHR23291">
    <property type="entry name" value="BAX INHIBITOR-RELATED"/>
    <property type="match status" value="1"/>
</dbReference>
<feature type="transmembrane region" description="Helical" evidence="6">
    <location>
        <begin position="26"/>
        <end position="46"/>
    </location>
</feature>
<accession>A0A1B7JZS0</accession>
<keyword evidence="4 6" id="KW-1133">Transmembrane helix</keyword>
<sequence length="235" mass="26101">MGQFDQRNDSLVQRANTGVQAFMSQVYGWMTVGLLLTAFVAMYSLSSGLYITIATNKILFFGMIIAELGLVMGLSFLLQRMSGMMATGMFMLYSLLTGLTISVILAVYTGESVAGTFVITAVMFGALSFYGYTTKRSLTGMGNFLFMALIGIVVASLVNIWLQSSMMYWVITYGGVLLFAALTAYDTQKLKDMGSQIDENDRETMRKYSIMGALSLYLDFINLFLMLLRIFGDRR</sequence>
<feature type="transmembrane region" description="Helical" evidence="6">
    <location>
        <begin position="208"/>
        <end position="231"/>
    </location>
</feature>
<gene>
    <name evidence="7" type="ORF">M998_1090</name>
</gene>
<evidence type="ECO:0000313" key="8">
    <source>
        <dbReference type="Proteomes" id="UP000078224"/>
    </source>
</evidence>
<feature type="transmembrane region" description="Helical" evidence="6">
    <location>
        <begin position="168"/>
        <end position="187"/>
    </location>
</feature>
<dbReference type="EMBL" id="LXEW01000016">
    <property type="protein sequence ID" value="OAT53402.1"/>
    <property type="molecule type" value="Genomic_DNA"/>
</dbReference>
<evidence type="ECO:0000256" key="6">
    <source>
        <dbReference type="RuleBase" id="RU004379"/>
    </source>
</evidence>
<dbReference type="Proteomes" id="UP000078224">
    <property type="component" value="Unassembled WGS sequence"/>
</dbReference>
<keyword evidence="8" id="KW-1185">Reference proteome</keyword>
<name>A0A1B7JZS0_9GAMM</name>
<feature type="transmembrane region" description="Helical" evidence="6">
    <location>
        <begin position="58"/>
        <end position="78"/>
    </location>
</feature>
<evidence type="ECO:0000256" key="5">
    <source>
        <dbReference type="ARBA" id="ARBA00023136"/>
    </source>
</evidence>
<feature type="transmembrane region" description="Helical" evidence="6">
    <location>
        <begin position="114"/>
        <end position="132"/>
    </location>
</feature>
<comment type="caution">
    <text evidence="7">The sequence shown here is derived from an EMBL/GenBank/DDBJ whole genome shotgun (WGS) entry which is preliminary data.</text>
</comment>
<dbReference type="PANTHER" id="PTHR23291:SF50">
    <property type="entry name" value="PROTEIN LIFEGUARD 4"/>
    <property type="match status" value="1"/>
</dbReference>
<comment type="subcellular location">
    <subcellularLocation>
        <location evidence="1">Membrane</location>
        <topology evidence="1">Multi-pass membrane protein</topology>
    </subcellularLocation>
</comment>
<protein>
    <submittedName>
        <fullName evidence="7">Putative membrane protein</fullName>
    </submittedName>
</protein>
<reference evidence="7 8" key="1">
    <citation type="submission" date="2016-04" db="EMBL/GenBank/DDBJ databases">
        <title>ATOL: Assembling a taxonomically balanced genome-scale reconstruction of the evolutionary history of the Enterobacteriaceae.</title>
        <authorList>
            <person name="Plunkett G.III."/>
            <person name="Neeno-Eckwall E.C."/>
            <person name="Glasner J.D."/>
            <person name="Perna N.T."/>
        </authorList>
    </citation>
    <scope>NUCLEOTIDE SEQUENCE [LARGE SCALE GENOMIC DNA]</scope>
    <source>
        <strain evidence="7 8">ATCC 35613</strain>
    </source>
</reference>
<comment type="similarity">
    <text evidence="2 6">Belongs to the BI1 family.</text>
</comment>
<evidence type="ECO:0000256" key="4">
    <source>
        <dbReference type="ARBA" id="ARBA00022989"/>
    </source>
</evidence>
<evidence type="ECO:0000256" key="3">
    <source>
        <dbReference type="ARBA" id="ARBA00022692"/>
    </source>
</evidence>
<feature type="transmembrane region" description="Helical" evidence="6">
    <location>
        <begin position="90"/>
        <end position="108"/>
    </location>
</feature>
<keyword evidence="3 6" id="KW-0812">Transmembrane</keyword>
<dbReference type="GO" id="GO:0005886">
    <property type="term" value="C:plasma membrane"/>
    <property type="evidence" value="ECO:0007669"/>
    <property type="project" value="TreeGrafter"/>
</dbReference>
<keyword evidence="5 6" id="KW-0472">Membrane</keyword>
<dbReference type="CDD" id="cd10432">
    <property type="entry name" value="BI-1-like_bacterial"/>
    <property type="match status" value="1"/>
</dbReference>
<evidence type="ECO:0000313" key="7">
    <source>
        <dbReference type="EMBL" id="OAT53402.1"/>
    </source>
</evidence>
<evidence type="ECO:0000256" key="2">
    <source>
        <dbReference type="ARBA" id="ARBA00010350"/>
    </source>
</evidence>
<dbReference type="OrthoDB" id="9793828at2"/>
<proteinExistence type="inferred from homology"/>
<dbReference type="InterPro" id="IPR006214">
    <property type="entry name" value="Bax_inhibitor_1-related"/>
</dbReference>
<dbReference type="RefSeq" id="WP_068441851.1">
    <property type="nucleotide sequence ID" value="NZ_LXEW01000016.1"/>
</dbReference>
<evidence type="ECO:0000256" key="1">
    <source>
        <dbReference type="ARBA" id="ARBA00004141"/>
    </source>
</evidence>